<dbReference type="InterPro" id="IPR012347">
    <property type="entry name" value="Ferritin-like"/>
</dbReference>
<dbReference type="InterPro" id="IPR005183">
    <property type="entry name" value="DUF305_CopM-like"/>
</dbReference>
<dbReference type="EMBL" id="CP008947">
    <property type="protein sequence ID" value="AII03585.1"/>
    <property type="molecule type" value="Genomic_DNA"/>
</dbReference>
<sequence>MGSDTMPSSFRRPLVLLLCAIVLGAAGVAAGMLLQSERDTNPGGVQLSSADIGFAQDMSVHHEQAVLIAQTLPQDVDPQVRVIADQIVVTQTSEIATMRGWLNLFDEPFTTPHPMQWMHGSDHAMSDPGGAPMPGAASTNEITQLARLRGADAETLFLQLMIRHHQGGVDMAEAATHAVASEPIRRIARGMIRDQSNEIAVMTAILDTRNARPLPHP</sequence>
<dbReference type="Gene3D" id="1.20.1260.10">
    <property type="match status" value="1"/>
</dbReference>
<evidence type="ECO:0000313" key="3">
    <source>
        <dbReference type="Proteomes" id="UP000028488"/>
    </source>
</evidence>
<dbReference type="PANTHER" id="PTHR36933:SF1">
    <property type="entry name" value="SLL0788 PROTEIN"/>
    <property type="match status" value="1"/>
</dbReference>
<reference evidence="2 3" key="1">
    <citation type="submission" date="2014-07" db="EMBL/GenBank/DDBJ databases">
        <title>Genome Sequence of Rhodococcus opacus Strain R7, a Biodegrader of Mono- and Polycyclic Aromatic Hydrocarbons.</title>
        <authorList>
            <person name="Di Gennaro P."/>
            <person name="Zampolli J."/>
            <person name="Presti I."/>
            <person name="Cappelletti M."/>
            <person name="D'Ursi P."/>
            <person name="Orro A."/>
            <person name="Mezzelani A."/>
            <person name="Milanesi L."/>
        </authorList>
    </citation>
    <scope>NUCLEOTIDE SEQUENCE [LARGE SCALE GENOMIC DNA]</scope>
    <source>
        <strain evidence="2 3">R7</strain>
    </source>
</reference>
<organism evidence="2 3">
    <name type="scientific">Rhodococcus opacus</name>
    <name type="common">Nocardia opaca</name>
    <dbReference type="NCBI Taxonomy" id="37919"/>
    <lineage>
        <taxon>Bacteria</taxon>
        <taxon>Bacillati</taxon>
        <taxon>Actinomycetota</taxon>
        <taxon>Actinomycetes</taxon>
        <taxon>Mycobacteriales</taxon>
        <taxon>Nocardiaceae</taxon>
        <taxon>Rhodococcus</taxon>
    </lineage>
</organism>
<evidence type="ECO:0000313" key="2">
    <source>
        <dbReference type="EMBL" id="AII03585.1"/>
    </source>
</evidence>
<gene>
    <name evidence="2" type="ORF">EP51_02740</name>
</gene>
<dbReference type="RefSeq" id="WP_128638493.1">
    <property type="nucleotide sequence ID" value="NZ_CP008947.1"/>
</dbReference>
<name>A0A076EBA7_RHOOP</name>
<evidence type="ECO:0000259" key="1">
    <source>
        <dbReference type="Pfam" id="PF03713"/>
    </source>
</evidence>
<dbReference type="PANTHER" id="PTHR36933">
    <property type="entry name" value="SLL0788 PROTEIN"/>
    <property type="match status" value="1"/>
</dbReference>
<dbReference type="eggNOG" id="COG3544">
    <property type="taxonomic scope" value="Bacteria"/>
</dbReference>
<accession>A0A076EBA7</accession>
<dbReference type="AlphaFoldDB" id="A0A076EBA7"/>
<dbReference type="Proteomes" id="UP000028488">
    <property type="component" value="Chromosome"/>
</dbReference>
<dbReference type="Pfam" id="PF03713">
    <property type="entry name" value="DUF305"/>
    <property type="match status" value="1"/>
</dbReference>
<feature type="domain" description="DUF305" evidence="1">
    <location>
        <begin position="51"/>
        <end position="206"/>
    </location>
</feature>
<proteinExistence type="predicted"/>
<protein>
    <recommendedName>
        <fullName evidence="1">DUF305 domain-containing protein</fullName>
    </recommendedName>
</protein>